<accession>A0A2U1NG80</accession>
<dbReference type="EMBL" id="PKPP01002902">
    <property type="protein sequence ID" value="PWA72450.1"/>
    <property type="molecule type" value="Genomic_DNA"/>
</dbReference>
<protein>
    <submittedName>
        <fullName evidence="1">Uncharacterized protein</fullName>
    </submittedName>
</protein>
<dbReference type="Proteomes" id="UP000245207">
    <property type="component" value="Unassembled WGS sequence"/>
</dbReference>
<organism evidence="1 2">
    <name type="scientific">Artemisia annua</name>
    <name type="common">Sweet wormwood</name>
    <dbReference type="NCBI Taxonomy" id="35608"/>
    <lineage>
        <taxon>Eukaryota</taxon>
        <taxon>Viridiplantae</taxon>
        <taxon>Streptophyta</taxon>
        <taxon>Embryophyta</taxon>
        <taxon>Tracheophyta</taxon>
        <taxon>Spermatophyta</taxon>
        <taxon>Magnoliopsida</taxon>
        <taxon>eudicotyledons</taxon>
        <taxon>Gunneridae</taxon>
        <taxon>Pentapetalae</taxon>
        <taxon>asterids</taxon>
        <taxon>campanulids</taxon>
        <taxon>Asterales</taxon>
        <taxon>Asteraceae</taxon>
        <taxon>Asteroideae</taxon>
        <taxon>Anthemideae</taxon>
        <taxon>Artemisiinae</taxon>
        <taxon>Artemisia</taxon>
    </lineage>
</organism>
<reference evidence="1 2" key="1">
    <citation type="journal article" date="2018" name="Mol. Plant">
        <title>The genome of Artemisia annua provides insight into the evolution of Asteraceae family and artemisinin biosynthesis.</title>
        <authorList>
            <person name="Shen Q."/>
            <person name="Zhang L."/>
            <person name="Liao Z."/>
            <person name="Wang S."/>
            <person name="Yan T."/>
            <person name="Shi P."/>
            <person name="Liu M."/>
            <person name="Fu X."/>
            <person name="Pan Q."/>
            <person name="Wang Y."/>
            <person name="Lv Z."/>
            <person name="Lu X."/>
            <person name="Zhang F."/>
            <person name="Jiang W."/>
            <person name="Ma Y."/>
            <person name="Chen M."/>
            <person name="Hao X."/>
            <person name="Li L."/>
            <person name="Tang Y."/>
            <person name="Lv G."/>
            <person name="Zhou Y."/>
            <person name="Sun X."/>
            <person name="Brodelius P.E."/>
            <person name="Rose J.K.C."/>
            <person name="Tang K."/>
        </authorList>
    </citation>
    <scope>NUCLEOTIDE SEQUENCE [LARGE SCALE GENOMIC DNA]</scope>
    <source>
        <strain evidence="2">cv. Huhao1</strain>
        <tissue evidence="1">Leaf</tissue>
    </source>
</reference>
<sequence length="112" mass="12435">MNPNSPTFQLNSVILVIKGGNGILHSADTGGKRITALESHMELHIIGCNTSQRRNGELWIVFERVTGSTSRMLMKVYSLDEAFLSRPLPKKESKAGQDPFFNSAINRGELVY</sequence>
<gene>
    <name evidence="1" type="ORF">CTI12_AA269150</name>
</gene>
<evidence type="ECO:0000313" key="1">
    <source>
        <dbReference type="EMBL" id="PWA72450.1"/>
    </source>
</evidence>
<evidence type="ECO:0000313" key="2">
    <source>
        <dbReference type="Proteomes" id="UP000245207"/>
    </source>
</evidence>
<name>A0A2U1NG80_ARTAN</name>
<proteinExistence type="predicted"/>
<keyword evidence="2" id="KW-1185">Reference proteome</keyword>
<dbReference type="AlphaFoldDB" id="A0A2U1NG80"/>
<comment type="caution">
    <text evidence="1">The sequence shown here is derived from an EMBL/GenBank/DDBJ whole genome shotgun (WGS) entry which is preliminary data.</text>
</comment>